<feature type="transmembrane region" description="Helical" evidence="1">
    <location>
        <begin position="38"/>
        <end position="60"/>
    </location>
</feature>
<dbReference type="Proteomes" id="UP000663855">
    <property type="component" value="Unassembled WGS sequence"/>
</dbReference>
<dbReference type="OrthoDB" id="6157510at2759"/>
<protein>
    <submittedName>
        <fullName evidence="2">Uncharacterized protein</fullName>
    </submittedName>
</protein>
<dbReference type="EMBL" id="CAJNRE010006383">
    <property type="protein sequence ID" value="CAF2054326.1"/>
    <property type="molecule type" value="Genomic_DNA"/>
</dbReference>
<evidence type="ECO:0000313" key="7">
    <source>
        <dbReference type="Proteomes" id="UP000663855"/>
    </source>
</evidence>
<organism evidence="2 7">
    <name type="scientific">Rotaria magnacalcarata</name>
    <dbReference type="NCBI Taxonomy" id="392030"/>
    <lineage>
        <taxon>Eukaryota</taxon>
        <taxon>Metazoa</taxon>
        <taxon>Spiralia</taxon>
        <taxon>Gnathifera</taxon>
        <taxon>Rotifera</taxon>
        <taxon>Eurotatoria</taxon>
        <taxon>Bdelloidea</taxon>
        <taxon>Philodinida</taxon>
        <taxon>Philodinidae</taxon>
        <taxon>Rotaria</taxon>
    </lineage>
</organism>
<gene>
    <name evidence="5" type="ORF">BYL167_LOCUS29624</name>
    <name evidence="2" type="ORF">CJN711_LOCUS9705</name>
    <name evidence="6" type="ORF">GIL414_LOCUS32555</name>
    <name evidence="3" type="ORF">KQP761_LOCUS12007</name>
    <name evidence="4" type="ORF">MBJ925_LOCUS13760</name>
</gene>
<dbReference type="PANTHER" id="PTHR33444">
    <property type="entry name" value="SI:DKEY-19B23.12-RELATED"/>
    <property type="match status" value="1"/>
</dbReference>
<dbReference type="AlphaFoldDB" id="A0A814T3I7"/>
<evidence type="ECO:0000313" key="3">
    <source>
        <dbReference type="EMBL" id="CAF1451239.1"/>
    </source>
</evidence>
<dbReference type="PANTHER" id="PTHR33444:SF2">
    <property type="entry name" value="MARVEL DOMAIN-CONTAINING PROTEIN"/>
    <property type="match status" value="1"/>
</dbReference>
<name>A0A814T3I7_9BILA</name>
<dbReference type="EMBL" id="CAJOBJ010069488">
    <property type="protein sequence ID" value="CAF4453990.1"/>
    <property type="molecule type" value="Genomic_DNA"/>
</dbReference>
<reference evidence="2" key="1">
    <citation type="submission" date="2021-02" db="EMBL/GenBank/DDBJ databases">
        <authorList>
            <person name="Nowell W R."/>
        </authorList>
    </citation>
    <scope>NUCLEOTIDE SEQUENCE</scope>
</reference>
<feature type="transmembrane region" description="Helical" evidence="1">
    <location>
        <begin position="111"/>
        <end position="129"/>
    </location>
</feature>
<evidence type="ECO:0000313" key="4">
    <source>
        <dbReference type="EMBL" id="CAF2054326.1"/>
    </source>
</evidence>
<evidence type="ECO:0000256" key="1">
    <source>
        <dbReference type="SAM" id="Phobius"/>
    </source>
</evidence>
<keyword evidence="1" id="KW-1133">Transmembrane helix</keyword>
<dbReference type="Proteomes" id="UP000663834">
    <property type="component" value="Unassembled WGS sequence"/>
</dbReference>
<evidence type="ECO:0000313" key="5">
    <source>
        <dbReference type="EMBL" id="CAF4354583.1"/>
    </source>
</evidence>
<keyword evidence="1" id="KW-0812">Transmembrane</keyword>
<keyword evidence="1" id="KW-0472">Membrane</keyword>
<evidence type="ECO:0000313" key="6">
    <source>
        <dbReference type="EMBL" id="CAF4453990.1"/>
    </source>
</evidence>
<dbReference type="EMBL" id="CAJOBH010046025">
    <property type="protein sequence ID" value="CAF4354583.1"/>
    <property type="molecule type" value="Genomic_DNA"/>
</dbReference>
<feature type="transmembrane region" description="Helical" evidence="1">
    <location>
        <begin position="72"/>
        <end position="91"/>
    </location>
</feature>
<dbReference type="EMBL" id="CAJNOW010005492">
    <property type="protein sequence ID" value="CAF1451239.1"/>
    <property type="molecule type" value="Genomic_DNA"/>
</dbReference>
<dbReference type="EMBL" id="CAJNOV010003825">
    <property type="protein sequence ID" value="CAF1154695.1"/>
    <property type="molecule type" value="Genomic_DNA"/>
</dbReference>
<dbReference type="Proteomes" id="UP000681720">
    <property type="component" value="Unassembled WGS sequence"/>
</dbReference>
<proteinExistence type="predicted"/>
<accession>A0A814T3I7</accession>
<dbReference type="Proteomes" id="UP000663824">
    <property type="component" value="Unassembled WGS sequence"/>
</dbReference>
<sequence length="183" mass="20103">MDVEILAEVPTITQPSLIQTNLFGNLKSYFASLLKTSVAVWLIVFLIALICAIPLTQIIVGSLFKDQCSINYLIPIYLIVAGVTGLVSVIISMGEVCASEFGRSVLRALKITFSLFGLAWLIAGNVWVINAQPTVQFSNHNETNTYCHATAYNCAYATITLTYIFGCCGLWAGFYNFCLSIYE</sequence>
<comment type="caution">
    <text evidence="2">The sequence shown here is derived from an EMBL/GenBank/DDBJ whole genome shotgun (WGS) entry which is preliminary data.</text>
</comment>
<dbReference type="InterPro" id="IPR040350">
    <property type="entry name" value="TMEM272"/>
</dbReference>
<evidence type="ECO:0000313" key="2">
    <source>
        <dbReference type="EMBL" id="CAF1154695.1"/>
    </source>
</evidence>
<feature type="transmembrane region" description="Helical" evidence="1">
    <location>
        <begin position="150"/>
        <end position="174"/>
    </location>
</feature>
<dbReference type="Proteomes" id="UP000681967">
    <property type="component" value="Unassembled WGS sequence"/>
</dbReference>